<name>A0A3L8P723_9ACTN</name>
<evidence type="ECO:0000313" key="5">
    <source>
        <dbReference type="EMBL" id="RLV50429.1"/>
    </source>
</evidence>
<dbReference type="OrthoDB" id="8663149at2"/>
<feature type="domain" description="HTH gntR-type" evidence="4">
    <location>
        <begin position="11"/>
        <end position="78"/>
    </location>
</feature>
<evidence type="ECO:0000259" key="4">
    <source>
        <dbReference type="PROSITE" id="PS50949"/>
    </source>
</evidence>
<dbReference type="SMART" id="SM00895">
    <property type="entry name" value="FCD"/>
    <property type="match status" value="1"/>
</dbReference>
<evidence type="ECO:0000256" key="1">
    <source>
        <dbReference type="ARBA" id="ARBA00023015"/>
    </source>
</evidence>
<proteinExistence type="predicted"/>
<accession>A0A3L8P723</accession>
<reference evidence="5 6" key="1">
    <citation type="submission" date="2018-10" db="EMBL/GenBank/DDBJ databases">
        <title>Marmoricola sp. 4Q3S-7 whole genome shotgun sequence.</title>
        <authorList>
            <person name="Li F."/>
        </authorList>
    </citation>
    <scope>NUCLEOTIDE SEQUENCE [LARGE SCALE GENOMIC DNA]</scope>
    <source>
        <strain evidence="5 6">4Q3S-7</strain>
    </source>
</reference>
<keyword evidence="6" id="KW-1185">Reference proteome</keyword>
<gene>
    <name evidence="5" type="ORF">D9V37_00030</name>
</gene>
<dbReference type="GO" id="GO:0003677">
    <property type="term" value="F:DNA binding"/>
    <property type="evidence" value="ECO:0007669"/>
    <property type="project" value="UniProtKB-KW"/>
</dbReference>
<dbReference type="AlphaFoldDB" id="A0A3L8P723"/>
<dbReference type="SUPFAM" id="SSF46785">
    <property type="entry name" value="Winged helix' DNA-binding domain"/>
    <property type="match status" value="1"/>
</dbReference>
<dbReference type="CDD" id="cd07377">
    <property type="entry name" value="WHTH_GntR"/>
    <property type="match status" value="1"/>
</dbReference>
<keyword evidence="2" id="KW-0238">DNA-binding</keyword>
<comment type="caution">
    <text evidence="5">The sequence shown here is derived from an EMBL/GenBank/DDBJ whole genome shotgun (WGS) entry which is preliminary data.</text>
</comment>
<keyword evidence="1" id="KW-0805">Transcription regulation</keyword>
<dbReference type="PANTHER" id="PTHR43537">
    <property type="entry name" value="TRANSCRIPTIONAL REGULATOR, GNTR FAMILY"/>
    <property type="match status" value="1"/>
</dbReference>
<dbReference type="InterPro" id="IPR036388">
    <property type="entry name" value="WH-like_DNA-bd_sf"/>
</dbReference>
<dbReference type="Gene3D" id="1.20.120.530">
    <property type="entry name" value="GntR ligand-binding domain-like"/>
    <property type="match status" value="1"/>
</dbReference>
<evidence type="ECO:0000256" key="2">
    <source>
        <dbReference type="ARBA" id="ARBA00023125"/>
    </source>
</evidence>
<keyword evidence="3" id="KW-0804">Transcription</keyword>
<dbReference type="GO" id="GO:0003700">
    <property type="term" value="F:DNA-binding transcription factor activity"/>
    <property type="evidence" value="ECO:0007669"/>
    <property type="project" value="InterPro"/>
</dbReference>
<dbReference type="Pfam" id="PF07729">
    <property type="entry name" value="FCD"/>
    <property type="match status" value="1"/>
</dbReference>
<dbReference type="EMBL" id="RDBE01000001">
    <property type="protein sequence ID" value="RLV50429.1"/>
    <property type="molecule type" value="Genomic_DNA"/>
</dbReference>
<dbReference type="SMART" id="SM00345">
    <property type="entry name" value="HTH_GNTR"/>
    <property type="match status" value="1"/>
</dbReference>
<dbReference type="SUPFAM" id="SSF48008">
    <property type="entry name" value="GntR ligand-binding domain-like"/>
    <property type="match status" value="1"/>
</dbReference>
<evidence type="ECO:0000256" key="3">
    <source>
        <dbReference type="ARBA" id="ARBA00023163"/>
    </source>
</evidence>
<dbReference type="RefSeq" id="WP_121804110.1">
    <property type="nucleotide sequence ID" value="NZ_RDBE01000001.1"/>
</dbReference>
<protein>
    <submittedName>
        <fullName evidence="5">GntR family transcriptional regulator</fullName>
    </submittedName>
</protein>
<dbReference type="InterPro" id="IPR036390">
    <property type="entry name" value="WH_DNA-bd_sf"/>
</dbReference>
<dbReference type="InterPro" id="IPR000524">
    <property type="entry name" value="Tscrpt_reg_HTH_GntR"/>
</dbReference>
<dbReference type="Gene3D" id="1.10.10.10">
    <property type="entry name" value="Winged helix-like DNA-binding domain superfamily/Winged helix DNA-binding domain"/>
    <property type="match status" value="1"/>
</dbReference>
<dbReference type="Proteomes" id="UP000281708">
    <property type="component" value="Unassembled WGS sequence"/>
</dbReference>
<dbReference type="Pfam" id="PF00392">
    <property type="entry name" value="GntR"/>
    <property type="match status" value="1"/>
</dbReference>
<dbReference type="PANTHER" id="PTHR43537:SF49">
    <property type="entry name" value="TRANSCRIPTIONAL REGULATORY PROTEIN"/>
    <property type="match status" value="1"/>
</dbReference>
<sequence length="221" mass="24148">MSASGEYIRPVRLADQAYEAIRLRIVDRRLGPGEHLSVPALAEELGLSRSPVREAVQRLVAEGLGIEQPHRGAVVVGFTGTELAQAYAVREVLEGLSARLAARAVAGGDSRLVEDLRRLVDQHEAAVRSGVADDVIRADLRFHGRLLQGADNLSLTKALDPLLSRVSVAMRAGDLSTWPASAVREHRRILTAVTAGDEDLAEERAREHIRLVRDRLVRRLA</sequence>
<evidence type="ECO:0000313" key="6">
    <source>
        <dbReference type="Proteomes" id="UP000281708"/>
    </source>
</evidence>
<dbReference type="PROSITE" id="PS50949">
    <property type="entry name" value="HTH_GNTR"/>
    <property type="match status" value="1"/>
</dbReference>
<dbReference type="InterPro" id="IPR011711">
    <property type="entry name" value="GntR_C"/>
</dbReference>
<organism evidence="5 6">
    <name type="scientific">Nocardioides mangrovicus</name>
    <dbReference type="NCBI Taxonomy" id="2478913"/>
    <lineage>
        <taxon>Bacteria</taxon>
        <taxon>Bacillati</taxon>
        <taxon>Actinomycetota</taxon>
        <taxon>Actinomycetes</taxon>
        <taxon>Propionibacteriales</taxon>
        <taxon>Nocardioidaceae</taxon>
        <taxon>Nocardioides</taxon>
    </lineage>
</organism>
<dbReference type="InterPro" id="IPR008920">
    <property type="entry name" value="TF_FadR/GntR_C"/>
</dbReference>